<dbReference type="SUPFAM" id="SSF48452">
    <property type="entry name" value="TPR-like"/>
    <property type="match status" value="2"/>
</dbReference>
<dbReference type="Gene3D" id="3.40.50.300">
    <property type="entry name" value="P-loop containing nucleotide triphosphate hydrolases"/>
    <property type="match status" value="1"/>
</dbReference>
<dbReference type="InterPro" id="IPR011990">
    <property type="entry name" value="TPR-like_helical_dom_sf"/>
</dbReference>
<evidence type="ECO:0000313" key="2">
    <source>
        <dbReference type="Proteomes" id="UP000005615"/>
    </source>
</evidence>
<accession>F3KZ21</accession>
<dbReference type="AlphaFoldDB" id="F3KZ21"/>
<dbReference type="SUPFAM" id="SSF52540">
    <property type="entry name" value="P-loop containing nucleoside triphosphate hydrolases"/>
    <property type="match status" value="1"/>
</dbReference>
<evidence type="ECO:0000313" key="1">
    <source>
        <dbReference type="EMBL" id="EGG30668.1"/>
    </source>
</evidence>
<sequence length="668" mass="76181">MADNKATQEHIDAAMEQAKEAMKANNFTVAIELLQELVAEAPAEHEAWYFLAVCQRYTQQAEAASRSLQQCLDIDPSFGRAYQEYGHLHLAQGRVQEAIGSYLDAVRRNDSLVSAWRQLIDLATKIGDLNLRKDAEEQYRRLSALPGALLGVRNFLAEGKLLKAESLCRTFLKQNPKHVEGMRLLADIGVKLSILDDAEFLLESALVFEPENPFARFDYINVLHQRQKYAQSLEQAQTLLAQEPSNDRYRTSVANQLVAVGRFEEALDVYDDIAMRVPNSAPLQLLRGHALKTIGRIDEAIEAYRKAYKASPEFGDAYWSLANLKTYRFSDAELQQMLTEEGASTINTDDRIHLCFALGKACEDSERFEEAAYWYQRGNELKRVDAAYDADRMTQQLKLQQVHCDAEYFRKIVGSGCGDPAPIFIVGLPRAGSTLLEQILASHSQVDGTLELQNIPAIAHKLDGRRMVYDEPQYPRVLRDLEPDQARLLGEQYIAETQIHRAGAPYFIDKMPNNFRHIGLIKTILPNAKVIDARRHPMACCFSGYKQLFAEGQEFTYGLTEIGQYYRDYVELMDHWDQAIPGFVLRVQYEDVVDDLESQVRRILDFCGLEFEPACVEFYKTKRSVRTPSSEQVRQPIYRAGVDQWRHFEPYLEPLKTALGPVLQRYPI</sequence>
<dbReference type="PANTHER" id="PTHR12788:SF10">
    <property type="entry name" value="PROTEIN-TYROSINE SULFOTRANSFERASE"/>
    <property type="match status" value="1"/>
</dbReference>
<dbReference type="PROSITE" id="PS50005">
    <property type="entry name" value="TPR"/>
    <property type="match status" value="1"/>
</dbReference>
<dbReference type="Pfam" id="PF13432">
    <property type="entry name" value="TPR_16"/>
    <property type="match status" value="1"/>
</dbReference>
<name>F3KZ21_9GAMM</name>
<protein>
    <submittedName>
        <fullName evidence="1">TPR domain protein</fullName>
    </submittedName>
</protein>
<dbReference type="GO" id="GO:0008476">
    <property type="term" value="F:protein-tyrosine sulfotransferase activity"/>
    <property type="evidence" value="ECO:0007669"/>
    <property type="project" value="InterPro"/>
</dbReference>
<dbReference type="SMART" id="SM00028">
    <property type="entry name" value="TPR"/>
    <property type="match status" value="6"/>
</dbReference>
<gene>
    <name evidence="1" type="ORF">IMCC3088_87</name>
</gene>
<dbReference type="STRING" id="2518989.IMCC3088_87"/>
<dbReference type="Gene3D" id="1.25.40.10">
    <property type="entry name" value="Tetratricopeptide repeat domain"/>
    <property type="match status" value="2"/>
</dbReference>
<dbReference type="InterPro" id="IPR027417">
    <property type="entry name" value="P-loop_NTPase"/>
</dbReference>
<organism evidence="1 2">
    <name type="scientific">Aequoribacter fuscus</name>
    <dbReference type="NCBI Taxonomy" id="2518989"/>
    <lineage>
        <taxon>Bacteria</taxon>
        <taxon>Pseudomonadati</taxon>
        <taxon>Pseudomonadota</taxon>
        <taxon>Gammaproteobacteria</taxon>
        <taxon>Cellvibrionales</taxon>
        <taxon>Halieaceae</taxon>
        <taxon>Aequoribacter</taxon>
    </lineage>
</organism>
<keyword evidence="2" id="KW-1185">Reference proteome</keyword>
<dbReference type="OrthoDB" id="9815894at2"/>
<dbReference type="SUPFAM" id="SSF81901">
    <property type="entry name" value="HCP-like"/>
    <property type="match status" value="1"/>
</dbReference>
<dbReference type="PANTHER" id="PTHR12788">
    <property type="entry name" value="PROTEIN-TYROSINE SULFOTRANSFERASE 2"/>
    <property type="match status" value="1"/>
</dbReference>
<dbReference type="InterPro" id="IPR019734">
    <property type="entry name" value="TPR_rpt"/>
</dbReference>
<reference evidence="1 2" key="1">
    <citation type="journal article" date="2011" name="J. Bacteriol.">
        <title>Genome sequence of strain IMCC3088, a proteorhodopsin-containing marine bacterium belonging to the OM60/NOR5 clade.</title>
        <authorList>
            <person name="Jang Y."/>
            <person name="Oh H.M."/>
            <person name="Kang I."/>
            <person name="Lee K."/>
            <person name="Yang S.J."/>
            <person name="Cho J.C."/>
        </authorList>
    </citation>
    <scope>NUCLEOTIDE SEQUENCE [LARGE SCALE GENOMIC DNA]</scope>
    <source>
        <strain evidence="1 2">IMCC3088</strain>
    </source>
</reference>
<dbReference type="Pfam" id="PF13469">
    <property type="entry name" value="Sulfotransfer_3"/>
    <property type="match status" value="1"/>
</dbReference>
<dbReference type="Pfam" id="PF13181">
    <property type="entry name" value="TPR_8"/>
    <property type="match status" value="1"/>
</dbReference>
<dbReference type="eggNOG" id="COG0457">
    <property type="taxonomic scope" value="Bacteria"/>
</dbReference>
<dbReference type="EMBL" id="AEIG01000010">
    <property type="protein sequence ID" value="EGG30668.1"/>
    <property type="molecule type" value="Genomic_DNA"/>
</dbReference>
<dbReference type="InterPro" id="IPR026634">
    <property type="entry name" value="TPST-like"/>
</dbReference>
<comment type="caution">
    <text evidence="1">The sequence shown here is derived from an EMBL/GenBank/DDBJ whole genome shotgun (WGS) entry which is preliminary data.</text>
</comment>
<proteinExistence type="predicted"/>
<dbReference type="Proteomes" id="UP000005615">
    <property type="component" value="Unassembled WGS sequence"/>
</dbReference>
<dbReference type="RefSeq" id="WP_009574670.1">
    <property type="nucleotide sequence ID" value="NZ_AEIG01000010.1"/>
</dbReference>